<organism evidence="2 3">
    <name type="scientific">Miscanthus lutarioriparius</name>
    <dbReference type="NCBI Taxonomy" id="422564"/>
    <lineage>
        <taxon>Eukaryota</taxon>
        <taxon>Viridiplantae</taxon>
        <taxon>Streptophyta</taxon>
        <taxon>Embryophyta</taxon>
        <taxon>Tracheophyta</taxon>
        <taxon>Spermatophyta</taxon>
        <taxon>Magnoliopsida</taxon>
        <taxon>Liliopsida</taxon>
        <taxon>Poales</taxon>
        <taxon>Poaceae</taxon>
        <taxon>PACMAD clade</taxon>
        <taxon>Panicoideae</taxon>
        <taxon>Andropogonodae</taxon>
        <taxon>Andropogoneae</taxon>
        <taxon>Saccharinae</taxon>
        <taxon>Miscanthus</taxon>
    </lineage>
</organism>
<evidence type="ECO:0000256" key="1">
    <source>
        <dbReference type="SAM" id="MobiDB-lite"/>
    </source>
</evidence>
<feature type="region of interest" description="Disordered" evidence="1">
    <location>
        <begin position="63"/>
        <end position="85"/>
    </location>
</feature>
<accession>A0A811PE47</accession>
<keyword evidence="3" id="KW-1185">Reference proteome</keyword>
<dbReference type="OrthoDB" id="694469at2759"/>
<name>A0A811PE47_9POAL</name>
<sequence length="355" mass="38702">MVEMRAICTNINTWKPLVDNRVSELESTVMDLDERMEQALGTQLPQARPVELSAAAQAGTVTIAQPPPTMTPGDPSASTSMKVPGSAHLEPTLPRVASGSIDHGEGHTHLCAGLGVVYTTAPDPALVTVTEYIEAFSDTVHQLLVHNPHLDPSFITNRFIDGLRDDTKAVVLVQRPHDIDTASSIALLLEEVLTGTSKREFLCMNSSYGKKVSIDGSKSSMQPSPPYTKSTSSNRADTRPPEGSASKTPAEAMVDLKSYRRAKGLCFKCGEKWGPCHKCPKAISLNAVEKIWKLFDDVSDYSPDCPAVDSDSGDDLMHISVQAIRGTRTIRGLDSKNFRYRHMPRCGICRTIRLK</sequence>
<gene>
    <name evidence="2" type="ORF">NCGR_LOCUS25549</name>
</gene>
<evidence type="ECO:0000313" key="2">
    <source>
        <dbReference type="EMBL" id="CAD6238265.1"/>
    </source>
</evidence>
<proteinExistence type="predicted"/>
<feature type="compositionally biased region" description="Polar residues" evidence="1">
    <location>
        <begin position="216"/>
        <end position="235"/>
    </location>
</feature>
<dbReference type="EMBL" id="CAJGYO010000006">
    <property type="protein sequence ID" value="CAD6238265.1"/>
    <property type="molecule type" value="Genomic_DNA"/>
</dbReference>
<dbReference type="Proteomes" id="UP000604825">
    <property type="component" value="Unassembled WGS sequence"/>
</dbReference>
<feature type="region of interest" description="Disordered" evidence="1">
    <location>
        <begin position="214"/>
        <end position="250"/>
    </location>
</feature>
<comment type="caution">
    <text evidence="2">The sequence shown here is derived from an EMBL/GenBank/DDBJ whole genome shotgun (WGS) entry which is preliminary data.</text>
</comment>
<reference evidence="2" key="1">
    <citation type="submission" date="2020-10" db="EMBL/GenBank/DDBJ databases">
        <authorList>
            <person name="Han B."/>
            <person name="Lu T."/>
            <person name="Zhao Q."/>
            <person name="Huang X."/>
            <person name="Zhao Y."/>
        </authorList>
    </citation>
    <scope>NUCLEOTIDE SEQUENCE</scope>
</reference>
<dbReference type="AlphaFoldDB" id="A0A811PE47"/>
<protein>
    <submittedName>
        <fullName evidence="2">Uncharacterized protein</fullName>
    </submittedName>
</protein>
<evidence type="ECO:0000313" key="3">
    <source>
        <dbReference type="Proteomes" id="UP000604825"/>
    </source>
</evidence>